<gene>
    <name evidence="1" type="ORF">C1SCF055_LOCUS521</name>
</gene>
<proteinExistence type="predicted"/>
<accession>A0A9P1FDG8</accession>
<organism evidence="1">
    <name type="scientific">Cladocopium goreaui</name>
    <dbReference type="NCBI Taxonomy" id="2562237"/>
    <lineage>
        <taxon>Eukaryota</taxon>
        <taxon>Sar</taxon>
        <taxon>Alveolata</taxon>
        <taxon>Dinophyceae</taxon>
        <taxon>Suessiales</taxon>
        <taxon>Symbiodiniaceae</taxon>
        <taxon>Cladocopium</taxon>
    </lineage>
</organism>
<dbReference type="EMBL" id="CAMXCT020000001">
    <property type="protein sequence ID" value="CAL1125306.1"/>
    <property type="molecule type" value="Genomic_DNA"/>
</dbReference>
<evidence type="ECO:0000313" key="1">
    <source>
        <dbReference type="EMBL" id="CAI3971931.1"/>
    </source>
</evidence>
<comment type="caution">
    <text evidence="1">The sequence shown here is derived from an EMBL/GenBank/DDBJ whole genome shotgun (WGS) entry which is preliminary data.</text>
</comment>
<name>A0A9P1FDG8_9DINO</name>
<dbReference type="EMBL" id="CAMXCT030000001">
    <property type="protein sequence ID" value="CAL4759243.1"/>
    <property type="molecule type" value="Genomic_DNA"/>
</dbReference>
<evidence type="ECO:0000313" key="2">
    <source>
        <dbReference type="EMBL" id="CAL1125306.1"/>
    </source>
</evidence>
<dbReference type="InterPro" id="IPR016195">
    <property type="entry name" value="Pol/histidinol_Pase-like"/>
</dbReference>
<dbReference type="Gene3D" id="3.20.20.140">
    <property type="entry name" value="Metal-dependent hydrolases"/>
    <property type="match status" value="1"/>
</dbReference>
<evidence type="ECO:0000313" key="4">
    <source>
        <dbReference type="Proteomes" id="UP001152797"/>
    </source>
</evidence>
<sequence length="1253" mass="140238">MSMQRREFLGSAMGATLLGGMRVESSLTEHQPKLKLYWGDLHNHNAVGYGKGSLPRSIDNAREHLDFFAFTGHASWHDLPQMPQNRHQKWIDGFKVHREHWPRTRKLIREANTDDFVAILGYEWHSSQFGDYCMLFPEDQPDLYLPDHVEKLLDFAEDRGALAIPHHVAYKEGWRGANFAHFREATTPFVEIFSEHGCSMTDRSPYPYIRHSMSGRDTANTIHQQMQRGLKFGFVASTDDHQGFPGAYGMGVVGVWAEDLSAESLFTAFRQRRTYAATGDRIALEVALNGQPMGSHLEAVADRQFDVRVEGFDALASVELIRNGRVIERHFPEDDVQGLASLPGRAKCRVQYGWGPWGQLDLSKICDWDLSLRIEGGRFVQAWSCFQSSPFDEGRRDTMRAVDDREIRLSSATARQGSFAEDPTKGVVCDVEASPEAVFVLELRKPVAKTYRIPVAELIATNRVEFVGEFTSESFIVHRLASPEETGTTVRWLDRRRVEDGPDWYYVRAVQHNGQLAWCRTQAVVMVRRVWAFALLLLTCAGTVSAEGVSTAEPAVSFHLTSRPWKPSGVARQDYLETVEGLCRFAARHQDERGAFVDPFLGREHQYSTPYFAYAVGVLVDAGKAKDLLPHGTRAMEYATACFAEGAAGIPEEHGEFFLAPLAGALEHYAAHVDSATLERWTQRLRQPRAKVLQDGGARNNNWRTYAMRGEWARAKAGLIPEEDAREFIEWAWLRGTQRERIAEDRMNFYQDWSSDPQSHAVEAVGRGNLLALIAGGYDGASVDEMVEVIERGTRMTLLWQDPTGQCPPNGRTDDHVFNDVLYQLAFEVLAELARERGDVQLAAQARRAARLSFKSIDRWRREDGEWRGSFFVTKNHFDPTERVGYQPASQYSNYNGAVMLHLAEAYETVRAEIEEQPAPCEIGGYAVEADAAFGSLVANAGGMQLQLNLRGDSVPKYGKYWTPLGLVRFSRVEWDSRLGPSDGVREKRSAGSAVSFGPTWKQGNRWVRLADLPEHYRGTWTTTFCHPLLVKGQVLYHSVTGAGGPIFRQELVITPDGVLTTLTCDDARHEFGLTVPLLENDGRPLVTNTEPPILSTRYPRDGDQQCFLCLDPGVEASAEPSLRSSYGDLRPVRVSSTDNKVTVFVYPRSADDPAASDVYDSFRTEDDAFRSVLGQVDGTLYFGRYSAGGYGNSLDLDGDGQPELRLSDACGFIVQLSSGRITAVEVDRPVSAGMDEKEIQLEAFEPVTVSSE</sequence>
<reference evidence="2" key="2">
    <citation type="submission" date="2024-04" db="EMBL/GenBank/DDBJ databases">
        <authorList>
            <person name="Chen Y."/>
            <person name="Shah S."/>
            <person name="Dougan E. K."/>
            <person name="Thang M."/>
            <person name="Chan C."/>
        </authorList>
    </citation>
    <scope>NUCLEOTIDE SEQUENCE [LARGE SCALE GENOMIC DNA]</scope>
</reference>
<protein>
    <submittedName>
        <fullName evidence="3">Uncharacterized protein TC_0708</fullName>
    </submittedName>
</protein>
<dbReference type="InterPro" id="IPR022028">
    <property type="entry name" value="DUF3604"/>
</dbReference>
<dbReference type="AlphaFoldDB" id="A0A9P1FDG8"/>
<dbReference type="SUPFAM" id="SSF89550">
    <property type="entry name" value="PHP domain-like"/>
    <property type="match status" value="1"/>
</dbReference>
<dbReference type="EMBL" id="CAMXCT010000001">
    <property type="protein sequence ID" value="CAI3971931.1"/>
    <property type="molecule type" value="Genomic_DNA"/>
</dbReference>
<reference evidence="1" key="1">
    <citation type="submission" date="2022-10" db="EMBL/GenBank/DDBJ databases">
        <authorList>
            <person name="Chen Y."/>
            <person name="Dougan E. K."/>
            <person name="Chan C."/>
            <person name="Rhodes N."/>
            <person name="Thang M."/>
        </authorList>
    </citation>
    <scope>NUCLEOTIDE SEQUENCE</scope>
</reference>
<dbReference type="Proteomes" id="UP001152797">
    <property type="component" value="Unassembled WGS sequence"/>
</dbReference>
<dbReference type="OrthoDB" id="10583383at2759"/>
<dbReference type="Pfam" id="PF12228">
    <property type="entry name" value="DUF3604"/>
    <property type="match status" value="1"/>
</dbReference>
<evidence type="ECO:0000313" key="3">
    <source>
        <dbReference type="EMBL" id="CAL4759243.1"/>
    </source>
</evidence>
<keyword evidence="4" id="KW-1185">Reference proteome</keyword>